<feature type="region of interest" description="Disordered" evidence="1">
    <location>
        <begin position="39"/>
        <end position="84"/>
    </location>
</feature>
<name>A0A4S3JAA5_9EURO</name>
<dbReference type="Proteomes" id="UP000308092">
    <property type="component" value="Unassembled WGS sequence"/>
</dbReference>
<dbReference type="EMBL" id="SOSA01000583">
    <property type="protein sequence ID" value="THC89931.1"/>
    <property type="molecule type" value="Genomic_DNA"/>
</dbReference>
<proteinExistence type="predicted"/>
<sequence>MCPEPNGLLPLAFVITGANTYLPSGAPIAMVQERISPSQSLRYPPPEATTRPGAVASTTGASKIVPRKSTRGPGVEDIPVGFVE</sequence>
<evidence type="ECO:0000313" key="3">
    <source>
        <dbReference type="Proteomes" id="UP000308092"/>
    </source>
</evidence>
<protein>
    <submittedName>
        <fullName evidence="2">Uncharacterized protein</fullName>
    </submittedName>
</protein>
<evidence type="ECO:0000313" key="2">
    <source>
        <dbReference type="EMBL" id="THC89931.1"/>
    </source>
</evidence>
<reference evidence="2 3" key="1">
    <citation type="submission" date="2019-03" db="EMBL/GenBank/DDBJ databases">
        <title>The genome sequence of a newly discovered highly antifungal drug resistant Aspergillus species, Aspergillus tanneri NIH 1004.</title>
        <authorList>
            <person name="Mounaud S."/>
            <person name="Singh I."/>
            <person name="Joardar V."/>
            <person name="Pakala S."/>
            <person name="Pakala S."/>
            <person name="Venepally P."/>
            <person name="Hoover J."/>
            <person name="Nierman W."/>
            <person name="Chung J."/>
            <person name="Losada L."/>
        </authorList>
    </citation>
    <scope>NUCLEOTIDE SEQUENCE [LARGE SCALE GENOMIC DNA]</scope>
    <source>
        <strain evidence="2 3">NIH1004</strain>
    </source>
</reference>
<dbReference type="AlphaFoldDB" id="A0A4S3JAA5"/>
<keyword evidence="3" id="KW-1185">Reference proteome</keyword>
<dbReference type="VEuPathDB" id="FungiDB:EYZ11_010613"/>
<accession>A0A4S3JAA5</accession>
<organism evidence="2 3">
    <name type="scientific">Aspergillus tanneri</name>
    <dbReference type="NCBI Taxonomy" id="1220188"/>
    <lineage>
        <taxon>Eukaryota</taxon>
        <taxon>Fungi</taxon>
        <taxon>Dikarya</taxon>
        <taxon>Ascomycota</taxon>
        <taxon>Pezizomycotina</taxon>
        <taxon>Eurotiomycetes</taxon>
        <taxon>Eurotiomycetidae</taxon>
        <taxon>Eurotiales</taxon>
        <taxon>Aspergillaceae</taxon>
        <taxon>Aspergillus</taxon>
        <taxon>Aspergillus subgen. Circumdati</taxon>
    </lineage>
</organism>
<comment type="caution">
    <text evidence="2">The sequence shown here is derived from an EMBL/GenBank/DDBJ whole genome shotgun (WGS) entry which is preliminary data.</text>
</comment>
<gene>
    <name evidence="2" type="ORF">EYZ11_010613</name>
</gene>
<evidence type="ECO:0000256" key="1">
    <source>
        <dbReference type="SAM" id="MobiDB-lite"/>
    </source>
</evidence>